<feature type="transmembrane region" description="Helical" evidence="9">
    <location>
        <begin position="178"/>
        <end position="202"/>
    </location>
</feature>
<gene>
    <name evidence="11" type="ORF">P5673_011934</name>
</gene>
<evidence type="ECO:0000256" key="9">
    <source>
        <dbReference type="SAM" id="Phobius"/>
    </source>
</evidence>
<dbReference type="GO" id="GO:0005886">
    <property type="term" value="C:plasma membrane"/>
    <property type="evidence" value="ECO:0007669"/>
    <property type="project" value="UniProtKB-SubCell"/>
</dbReference>
<evidence type="ECO:0000256" key="4">
    <source>
        <dbReference type="ARBA" id="ARBA00022989"/>
    </source>
</evidence>
<feature type="domain" description="G-protein coupled receptors family 1 profile" evidence="10">
    <location>
        <begin position="32"/>
        <end position="240"/>
    </location>
</feature>
<evidence type="ECO:0000256" key="6">
    <source>
        <dbReference type="ARBA" id="ARBA00023136"/>
    </source>
</evidence>
<evidence type="ECO:0000313" key="11">
    <source>
        <dbReference type="EMBL" id="KAK2564492.1"/>
    </source>
</evidence>
<evidence type="ECO:0000256" key="2">
    <source>
        <dbReference type="ARBA" id="ARBA00022475"/>
    </source>
</evidence>
<evidence type="ECO:0000256" key="7">
    <source>
        <dbReference type="ARBA" id="ARBA00023170"/>
    </source>
</evidence>
<dbReference type="Pfam" id="PF00001">
    <property type="entry name" value="7tm_1"/>
    <property type="match status" value="1"/>
</dbReference>
<evidence type="ECO:0000256" key="1">
    <source>
        <dbReference type="ARBA" id="ARBA00004651"/>
    </source>
</evidence>
<dbReference type="CDD" id="cd00637">
    <property type="entry name" value="7tm_classA_rhodopsin-like"/>
    <property type="match status" value="1"/>
</dbReference>
<dbReference type="InterPro" id="IPR017452">
    <property type="entry name" value="GPCR_Rhodpsn_7TM"/>
</dbReference>
<keyword evidence="2" id="KW-1003">Cell membrane</keyword>
<proteinExistence type="predicted"/>
<dbReference type="PANTHER" id="PTHR24249:SF372">
    <property type="entry name" value="G-PROTEIN COUPLED RECEPTORS FAMILY 1 PROFILE DOMAIN-CONTAINING PROTEIN"/>
    <property type="match status" value="1"/>
</dbReference>
<sequence>MESMSDALHLSHPSKALQTTVLCVAFVANLLGNICVFLAVIRVSSLRLRPMASILASLALSDMASLSFTLFRLVWLYDMKAACMNYQYFFTILTTLLYVSSVHICLSCDRFVAIVHPLRYEELVTKVKVRRALVFAWSVPLVATITVPWIYHEGRIPFTAALVGCIKLSSEPSQAFKIHVACNFTLFVVIPFAVMIFVYSYVGKVARSQNKRIWPGEHLTPELAERERKSKKEMKWMKTIKLLASNSTALGSVLITSDYYELAFYQTHEEQIIRDNVLTVGWFHSHDFQEYFNLSALHHLGDISLQAMDILAFSVQAAKHKIHAVVTTIYSLRLSVQDNAIVICEEMMKTFDYKVMSPYRDVPLQGSGFSFGE</sequence>
<evidence type="ECO:0000256" key="8">
    <source>
        <dbReference type="ARBA" id="ARBA00023224"/>
    </source>
</evidence>
<feature type="transmembrane region" description="Helical" evidence="9">
    <location>
        <begin position="88"/>
        <end position="112"/>
    </location>
</feature>
<protein>
    <submittedName>
        <fullName evidence="11">D(1)-like dopamine receptor</fullName>
    </submittedName>
</protein>
<keyword evidence="6 9" id="KW-0472">Membrane</keyword>
<feature type="transmembrane region" description="Helical" evidence="9">
    <location>
        <begin position="132"/>
        <end position="151"/>
    </location>
</feature>
<feature type="transmembrane region" description="Helical" evidence="9">
    <location>
        <begin position="16"/>
        <end position="41"/>
    </location>
</feature>
<reference evidence="11" key="1">
    <citation type="journal article" date="2023" name="G3 (Bethesda)">
        <title>Whole genome assembly and annotation of the endangered Caribbean coral Acropora cervicornis.</title>
        <authorList>
            <person name="Selwyn J.D."/>
            <person name="Vollmer S.V."/>
        </authorList>
    </citation>
    <scope>NUCLEOTIDE SEQUENCE</scope>
    <source>
        <strain evidence="11">K2</strain>
    </source>
</reference>
<keyword evidence="4 9" id="KW-1133">Transmembrane helix</keyword>
<dbReference type="InterPro" id="IPR050569">
    <property type="entry name" value="TAAR"/>
</dbReference>
<evidence type="ECO:0000256" key="3">
    <source>
        <dbReference type="ARBA" id="ARBA00022692"/>
    </source>
</evidence>
<dbReference type="Gene3D" id="1.20.1070.10">
    <property type="entry name" value="Rhodopsin 7-helix transmembrane proteins"/>
    <property type="match status" value="1"/>
</dbReference>
<comment type="subcellular location">
    <subcellularLocation>
        <location evidence="1">Cell membrane</location>
        <topology evidence="1">Multi-pass membrane protein</topology>
    </subcellularLocation>
</comment>
<feature type="transmembrane region" description="Helical" evidence="9">
    <location>
        <begin position="53"/>
        <end position="76"/>
    </location>
</feature>
<evidence type="ECO:0000313" key="12">
    <source>
        <dbReference type="Proteomes" id="UP001249851"/>
    </source>
</evidence>
<accession>A0AAD9QNG8</accession>
<reference evidence="11" key="2">
    <citation type="journal article" date="2023" name="Science">
        <title>Genomic signatures of disease resistance in endangered staghorn corals.</title>
        <authorList>
            <person name="Vollmer S.V."/>
            <person name="Selwyn J.D."/>
            <person name="Despard B.A."/>
            <person name="Roesel C.L."/>
        </authorList>
    </citation>
    <scope>NUCLEOTIDE SEQUENCE</scope>
    <source>
        <strain evidence="11">K2</strain>
    </source>
</reference>
<evidence type="ECO:0000256" key="5">
    <source>
        <dbReference type="ARBA" id="ARBA00023040"/>
    </source>
</evidence>
<keyword evidence="12" id="KW-1185">Reference proteome</keyword>
<keyword evidence="3 9" id="KW-0812">Transmembrane</keyword>
<evidence type="ECO:0000259" key="10">
    <source>
        <dbReference type="PROSITE" id="PS50262"/>
    </source>
</evidence>
<dbReference type="Proteomes" id="UP001249851">
    <property type="component" value="Unassembled WGS sequence"/>
</dbReference>
<dbReference type="InterPro" id="IPR000276">
    <property type="entry name" value="GPCR_Rhodpsn"/>
</dbReference>
<name>A0AAD9QNG8_ACRCE</name>
<keyword evidence="5" id="KW-0297">G-protein coupled receptor</keyword>
<dbReference type="SUPFAM" id="SSF81321">
    <property type="entry name" value="Family A G protein-coupled receptor-like"/>
    <property type="match status" value="1"/>
</dbReference>
<dbReference type="PROSITE" id="PS50262">
    <property type="entry name" value="G_PROTEIN_RECEP_F1_2"/>
    <property type="match status" value="1"/>
</dbReference>
<dbReference type="PRINTS" id="PR00237">
    <property type="entry name" value="GPCRRHODOPSN"/>
</dbReference>
<keyword evidence="7 11" id="KW-0675">Receptor</keyword>
<dbReference type="AlphaFoldDB" id="A0AAD9QNG8"/>
<keyword evidence="8" id="KW-0807">Transducer</keyword>
<comment type="caution">
    <text evidence="11">The sequence shown here is derived from an EMBL/GenBank/DDBJ whole genome shotgun (WGS) entry which is preliminary data.</text>
</comment>
<dbReference type="EMBL" id="JARQWQ010000022">
    <property type="protein sequence ID" value="KAK2564492.1"/>
    <property type="molecule type" value="Genomic_DNA"/>
</dbReference>
<organism evidence="11 12">
    <name type="scientific">Acropora cervicornis</name>
    <name type="common">Staghorn coral</name>
    <dbReference type="NCBI Taxonomy" id="6130"/>
    <lineage>
        <taxon>Eukaryota</taxon>
        <taxon>Metazoa</taxon>
        <taxon>Cnidaria</taxon>
        <taxon>Anthozoa</taxon>
        <taxon>Hexacorallia</taxon>
        <taxon>Scleractinia</taxon>
        <taxon>Astrocoeniina</taxon>
        <taxon>Acroporidae</taxon>
        <taxon>Acropora</taxon>
    </lineage>
</organism>
<dbReference type="PANTHER" id="PTHR24249">
    <property type="entry name" value="HISTAMINE RECEPTOR-RELATED G-PROTEIN COUPLED RECEPTOR"/>
    <property type="match status" value="1"/>
</dbReference>
<dbReference type="GO" id="GO:0004930">
    <property type="term" value="F:G protein-coupled receptor activity"/>
    <property type="evidence" value="ECO:0007669"/>
    <property type="project" value="UniProtKB-KW"/>
</dbReference>